<dbReference type="InterPro" id="IPR023393">
    <property type="entry name" value="START-like_dom_sf"/>
</dbReference>
<comment type="caution">
    <text evidence="1">The sequence shown here is derived from an EMBL/GenBank/DDBJ whole genome shotgun (WGS) entry which is preliminary data.</text>
</comment>
<evidence type="ECO:0000313" key="1">
    <source>
        <dbReference type="EMBL" id="TBL78494.1"/>
    </source>
</evidence>
<dbReference type="Pfam" id="PF10604">
    <property type="entry name" value="Polyketide_cyc2"/>
    <property type="match status" value="1"/>
</dbReference>
<keyword evidence="2" id="KW-1185">Reference proteome</keyword>
<organism evidence="1 2">
    <name type="scientific">Paenibacillus thalictri</name>
    <dbReference type="NCBI Taxonomy" id="2527873"/>
    <lineage>
        <taxon>Bacteria</taxon>
        <taxon>Bacillati</taxon>
        <taxon>Bacillota</taxon>
        <taxon>Bacilli</taxon>
        <taxon>Bacillales</taxon>
        <taxon>Paenibacillaceae</taxon>
        <taxon>Paenibacillus</taxon>
    </lineage>
</organism>
<protein>
    <submittedName>
        <fullName evidence="1">SRPBCC family protein</fullName>
    </submittedName>
</protein>
<sequence>MSGIFPSKTLSVAINRKPAEVCEYVWDGNNLPEWLISFCQSVQQAGDAWILETTEGRMTFRFVEKNPFGVLDHEVTLPSGSRIMNPMRVVPNGSGCEVLFTLLQLPEMSDERFAVDAGMVERDLLSLKVRMERAEANSEG</sequence>
<dbReference type="Gene3D" id="3.30.530.20">
    <property type="match status" value="1"/>
</dbReference>
<evidence type="ECO:0000313" key="2">
    <source>
        <dbReference type="Proteomes" id="UP000293142"/>
    </source>
</evidence>
<dbReference type="AlphaFoldDB" id="A0A4Q9DRZ1"/>
<name>A0A4Q9DRZ1_9BACL</name>
<dbReference type="OrthoDB" id="880456at2"/>
<dbReference type="EMBL" id="SIRE01000009">
    <property type="protein sequence ID" value="TBL78494.1"/>
    <property type="molecule type" value="Genomic_DNA"/>
</dbReference>
<gene>
    <name evidence="1" type="ORF">EYB31_13375</name>
</gene>
<accession>A0A4Q9DRZ1</accession>
<dbReference type="InterPro" id="IPR019587">
    <property type="entry name" value="Polyketide_cyclase/dehydratase"/>
</dbReference>
<dbReference type="Proteomes" id="UP000293142">
    <property type="component" value="Unassembled WGS sequence"/>
</dbReference>
<dbReference type="SUPFAM" id="SSF55961">
    <property type="entry name" value="Bet v1-like"/>
    <property type="match status" value="1"/>
</dbReference>
<proteinExistence type="predicted"/>
<reference evidence="1 2" key="1">
    <citation type="submission" date="2019-02" db="EMBL/GenBank/DDBJ databases">
        <title>Paenibacillus sp. nov., isolated from surface-sterilized tissue of Thalictrum simplex L.</title>
        <authorList>
            <person name="Tuo L."/>
        </authorList>
    </citation>
    <scope>NUCLEOTIDE SEQUENCE [LARGE SCALE GENOMIC DNA]</scope>
    <source>
        <strain evidence="1 2">N2SHLJ1</strain>
    </source>
</reference>
<dbReference type="RefSeq" id="WP_131013853.1">
    <property type="nucleotide sequence ID" value="NZ_SIRE01000009.1"/>
</dbReference>